<keyword evidence="2" id="KW-0472">Membrane</keyword>
<feature type="compositionally biased region" description="Pro residues" evidence="1">
    <location>
        <begin position="327"/>
        <end position="341"/>
    </location>
</feature>
<protein>
    <submittedName>
        <fullName evidence="3">Uncharacterized protein</fullName>
    </submittedName>
</protein>
<feature type="compositionally biased region" description="Acidic residues" evidence="1">
    <location>
        <begin position="229"/>
        <end position="245"/>
    </location>
</feature>
<sequence>MTGDVLSPRWSTEDTDEQPAIQVSGNGTYILPADKGAQPAEPAHDVLDAPSGSHDVLDGGLSGPHDVLGGVSGAHDVLDGASGPHETLSGSHEALSGPHETLGSLSGPHAVLGAESFDATAGERAAGDDDLPYLPLDQGYEPDRDDDADRTRRGFLGSGWTEDSDDRRGSGGERQVRRRTRVLVLAAAAVVLVGVGAGWLLTGTSADDPCAAGRCAGASEVSAPAETAAPEETEEVVPEPTDTDTAEPTVSETVTPTPVVHRARPTREPSVRPTTPARESRPTDTPEGKTTHGPRGEMNDTSDGAPEDAGRPAATKQPEQEDSAPTQAPPPSQQPQQPDPAPSEKKGLFDILFPWA</sequence>
<accession>A0ABV5IFT6</accession>
<dbReference type="EMBL" id="JBHMEI010000013">
    <property type="protein sequence ID" value="MFB9202953.1"/>
    <property type="molecule type" value="Genomic_DNA"/>
</dbReference>
<feature type="compositionally biased region" description="Basic and acidic residues" evidence="1">
    <location>
        <begin position="278"/>
        <end position="298"/>
    </location>
</feature>
<keyword evidence="2" id="KW-0812">Transmembrane</keyword>
<evidence type="ECO:0000256" key="1">
    <source>
        <dbReference type="SAM" id="MobiDB-lite"/>
    </source>
</evidence>
<feature type="region of interest" description="Disordered" evidence="1">
    <location>
        <begin position="124"/>
        <end position="175"/>
    </location>
</feature>
<reference evidence="3 4" key="1">
    <citation type="submission" date="2024-09" db="EMBL/GenBank/DDBJ databases">
        <authorList>
            <person name="Sun Q."/>
            <person name="Mori K."/>
        </authorList>
    </citation>
    <scope>NUCLEOTIDE SEQUENCE [LARGE SCALE GENOMIC DNA]</scope>
    <source>
        <strain evidence="3 4">CCM 3426</strain>
    </source>
</reference>
<feature type="region of interest" description="Disordered" evidence="1">
    <location>
        <begin position="78"/>
        <end position="109"/>
    </location>
</feature>
<feature type="transmembrane region" description="Helical" evidence="2">
    <location>
        <begin position="182"/>
        <end position="201"/>
    </location>
</feature>
<keyword evidence="4" id="KW-1185">Reference proteome</keyword>
<name>A0ABV5IFT6_9ACTN</name>
<dbReference type="Proteomes" id="UP001589647">
    <property type="component" value="Unassembled WGS sequence"/>
</dbReference>
<feature type="region of interest" description="Disordered" evidence="1">
    <location>
        <begin position="27"/>
        <end position="64"/>
    </location>
</feature>
<feature type="compositionally biased region" description="Low complexity" evidence="1">
    <location>
        <begin position="246"/>
        <end position="260"/>
    </location>
</feature>
<feature type="region of interest" description="Disordered" evidence="1">
    <location>
        <begin position="220"/>
        <end position="356"/>
    </location>
</feature>
<evidence type="ECO:0000313" key="4">
    <source>
        <dbReference type="Proteomes" id="UP001589647"/>
    </source>
</evidence>
<organism evidence="3 4">
    <name type="scientific">Nonomuraea spiralis</name>
    <dbReference type="NCBI Taxonomy" id="46182"/>
    <lineage>
        <taxon>Bacteria</taxon>
        <taxon>Bacillati</taxon>
        <taxon>Actinomycetota</taxon>
        <taxon>Actinomycetes</taxon>
        <taxon>Streptosporangiales</taxon>
        <taxon>Streptosporangiaceae</taxon>
        <taxon>Nonomuraea</taxon>
    </lineage>
</organism>
<dbReference type="RefSeq" id="WP_189646124.1">
    <property type="nucleotide sequence ID" value="NZ_BMRC01000002.1"/>
</dbReference>
<evidence type="ECO:0000313" key="3">
    <source>
        <dbReference type="EMBL" id="MFB9202953.1"/>
    </source>
</evidence>
<feature type="compositionally biased region" description="Basic and acidic residues" evidence="1">
    <location>
        <begin position="165"/>
        <end position="175"/>
    </location>
</feature>
<feature type="region of interest" description="Disordered" evidence="1">
    <location>
        <begin position="1"/>
        <end position="20"/>
    </location>
</feature>
<proteinExistence type="predicted"/>
<keyword evidence="2" id="KW-1133">Transmembrane helix</keyword>
<gene>
    <name evidence="3" type="ORF">ACFFV7_17275</name>
</gene>
<comment type="caution">
    <text evidence="3">The sequence shown here is derived from an EMBL/GenBank/DDBJ whole genome shotgun (WGS) entry which is preliminary data.</text>
</comment>
<evidence type="ECO:0000256" key="2">
    <source>
        <dbReference type="SAM" id="Phobius"/>
    </source>
</evidence>